<dbReference type="InterPro" id="IPR018739">
    <property type="entry name" value="DUF2281"/>
</dbReference>
<dbReference type="Pfam" id="PF10047">
    <property type="entry name" value="DUF2281"/>
    <property type="match status" value="1"/>
</dbReference>
<dbReference type="RefSeq" id="WP_093426914.1">
    <property type="nucleotide sequence ID" value="NZ_FOMJ01000001.1"/>
</dbReference>
<evidence type="ECO:0000313" key="2">
    <source>
        <dbReference type="EMBL" id="SFC95588.1"/>
    </source>
</evidence>
<keyword evidence="3" id="KW-1185">Reference proteome</keyword>
<dbReference type="AlphaFoldDB" id="A0A1I1NJC7"/>
<organism evidence="2 3">
    <name type="scientific">Thiohalospira halophila DSM 15071</name>
    <dbReference type="NCBI Taxonomy" id="1123397"/>
    <lineage>
        <taxon>Bacteria</taxon>
        <taxon>Pseudomonadati</taxon>
        <taxon>Pseudomonadota</taxon>
        <taxon>Gammaproteobacteria</taxon>
        <taxon>Thiohalospirales</taxon>
        <taxon>Thiohalospiraceae</taxon>
        <taxon>Thiohalospira</taxon>
    </lineage>
</organism>
<dbReference type="OrthoDB" id="8451054at2"/>
<name>A0A1I1NJC7_9GAMM</name>
<dbReference type="STRING" id="1123397.SAMN05660831_00226"/>
<gene>
    <name evidence="2" type="ORF">SAMN05660831_00226</name>
</gene>
<feature type="domain" description="DUF2281" evidence="1">
    <location>
        <begin position="13"/>
        <end position="43"/>
    </location>
</feature>
<reference evidence="2 3" key="1">
    <citation type="submission" date="2016-10" db="EMBL/GenBank/DDBJ databases">
        <authorList>
            <person name="de Groot N.N."/>
        </authorList>
    </citation>
    <scope>NUCLEOTIDE SEQUENCE [LARGE SCALE GENOMIC DNA]</scope>
    <source>
        <strain evidence="2 3">HL3</strain>
    </source>
</reference>
<proteinExistence type="predicted"/>
<accession>A0A1I1NJC7</accession>
<sequence length="72" mass="8453">MSTPNEAENSAEAIYQQARLLPPDLRKEVLDFIGYLESRYQESDESRAYREAQIPAMEAVWDNAEDEVWDDW</sequence>
<dbReference type="Proteomes" id="UP000198611">
    <property type="component" value="Unassembled WGS sequence"/>
</dbReference>
<protein>
    <recommendedName>
        <fullName evidence="1">DUF2281 domain-containing protein</fullName>
    </recommendedName>
</protein>
<evidence type="ECO:0000313" key="3">
    <source>
        <dbReference type="Proteomes" id="UP000198611"/>
    </source>
</evidence>
<evidence type="ECO:0000259" key="1">
    <source>
        <dbReference type="Pfam" id="PF10047"/>
    </source>
</evidence>
<dbReference type="EMBL" id="FOMJ01000001">
    <property type="protein sequence ID" value="SFC95588.1"/>
    <property type="molecule type" value="Genomic_DNA"/>
</dbReference>